<feature type="non-terminal residue" evidence="1">
    <location>
        <position position="1"/>
    </location>
</feature>
<dbReference type="OrthoDB" id="5552562at2759"/>
<dbReference type="AlphaFoldDB" id="A0A9P5X0K1"/>
<evidence type="ECO:0008006" key="3">
    <source>
        <dbReference type="Google" id="ProtNLM"/>
    </source>
</evidence>
<dbReference type="Proteomes" id="UP000807342">
    <property type="component" value="Unassembled WGS sequence"/>
</dbReference>
<comment type="caution">
    <text evidence="1">The sequence shown here is derived from an EMBL/GenBank/DDBJ whole genome shotgun (WGS) entry which is preliminary data.</text>
</comment>
<gene>
    <name evidence="1" type="ORF">P691DRAFT_625480</name>
</gene>
<protein>
    <recommendedName>
        <fullName evidence="3">Retrotransposon gag domain-containing protein</fullName>
    </recommendedName>
</protein>
<proteinExistence type="predicted"/>
<organism evidence="1 2">
    <name type="scientific">Macrolepiota fuliginosa MF-IS2</name>
    <dbReference type="NCBI Taxonomy" id="1400762"/>
    <lineage>
        <taxon>Eukaryota</taxon>
        <taxon>Fungi</taxon>
        <taxon>Dikarya</taxon>
        <taxon>Basidiomycota</taxon>
        <taxon>Agaricomycotina</taxon>
        <taxon>Agaricomycetes</taxon>
        <taxon>Agaricomycetidae</taxon>
        <taxon>Agaricales</taxon>
        <taxon>Agaricineae</taxon>
        <taxon>Agaricaceae</taxon>
        <taxon>Macrolepiota</taxon>
    </lineage>
</organism>
<name>A0A9P5X0K1_9AGAR</name>
<dbReference type="EMBL" id="MU152312">
    <property type="protein sequence ID" value="KAF9440716.1"/>
    <property type="molecule type" value="Genomic_DNA"/>
</dbReference>
<sequence length="119" mass="13747">STAPGWSEWVKACEPDTFNGSDPKKLSEWLFQLKLYFRANYGQFTTANGHINFAITYLCSTTLSWFHTILADEKDFDYTSTPLNKWKTFEEELTKCFSSINTASKAVEELDNLWMGHNQ</sequence>
<reference evidence="1" key="1">
    <citation type="submission" date="2020-11" db="EMBL/GenBank/DDBJ databases">
        <authorList>
            <consortium name="DOE Joint Genome Institute"/>
            <person name="Ahrendt S."/>
            <person name="Riley R."/>
            <person name="Andreopoulos W."/>
            <person name="Labutti K."/>
            <person name="Pangilinan J."/>
            <person name="Ruiz-Duenas F.J."/>
            <person name="Barrasa J.M."/>
            <person name="Sanchez-Garcia M."/>
            <person name="Camarero S."/>
            <person name="Miyauchi S."/>
            <person name="Serrano A."/>
            <person name="Linde D."/>
            <person name="Babiker R."/>
            <person name="Drula E."/>
            <person name="Ayuso-Fernandez I."/>
            <person name="Pacheco R."/>
            <person name="Padilla G."/>
            <person name="Ferreira P."/>
            <person name="Barriuso J."/>
            <person name="Kellner H."/>
            <person name="Castanera R."/>
            <person name="Alfaro M."/>
            <person name="Ramirez L."/>
            <person name="Pisabarro A.G."/>
            <person name="Kuo A."/>
            <person name="Tritt A."/>
            <person name="Lipzen A."/>
            <person name="He G."/>
            <person name="Yan M."/>
            <person name="Ng V."/>
            <person name="Cullen D."/>
            <person name="Martin F."/>
            <person name="Rosso M.-N."/>
            <person name="Henrissat B."/>
            <person name="Hibbett D."/>
            <person name="Martinez A.T."/>
            <person name="Grigoriev I.V."/>
        </authorList>
    </citation>
    <scope>NUCLEOTIDE SEQUENCE</scope>
    <source>
        <strain evidence="1">MF-IS2</strain>
    </source>
</reference>
<feature type="non-terminal residue" evidence="1">
    <location>
        <position position="119"/>
    </location>
</feature>
<accession>A0A9P5X0K1</accession>
<evidence type="ECO:0000313" key="1">
    <source>
        <dbReference type="EMBL" id="KAF9440716.1"/>
    </source>
</evidence>
<keyword evidence="2" id="KW-1185">Reference proteome</keyword>
<evidence type="ECO:0000313" key="2">
    <source>
        <dbReference type="Proteomes" id="UP000807342"/>
    </source>
</evidence>